<organism evidence="1 2">
    <name type="scientific">Propioniciclava soli</name>
    <dbReference type="NCBI Taxonomy" id="2775081"/>
    <lineage>
        <taxon>Bacteria</taxon>
        <taxon>Bacillati</taxon>
        <taxon>Actinomycetota</taxon>
        <taxon>Actinomycetes</taxon>
        <taxon>Propionibacteriales</taxon>
        <taxon>Propionibacteriaceae</taxon>
        <taxon>Propioniciclava</taxon>
    </lineage>
</organism>
<dbReference type="Proteomes" id="UP001434337">
    <property type="component" value="Chromosome"/>
</dbReference>
<evidence type="ECO:0000313" key="2">
    <source>
        <dbReference type="Proteomes" id="UP001434337"/>
    </source>
</evidence>
<accession>A0ABZ3C9J6</accession>
<evidence type="ECO:0000313" key="1">
    <source>
        <dbReference type="EMBL" id="WZW98432.1"/>
    </source>
</evidence>
<keyword evidence="2" id="KW-1185">Reference proteome</keyword>
<protein>
    <submittedName>
        <fullName evidence="1">Uncharacterized protein</fullName>
    </submittedName>
</protein>
<proteinExistence type="predicted"/>
<gene>
    <name evidence="1" type="ORF">PCC79_16320</name>
</gene>
<sequence>MKKFLSTLMIWPLVALGPVVPSVGGDQPDSCLWIPWFPTCPR</sequence>
<reference evidence="1 2" key="1">
    <citation type="journal article" date="2023" name="Environ Microbiome">
        <title>A coral-associated actinobacterium mitigates coral bleaching under heat stress.</title>
        <authorList>
            <person name="Li J."/>
            <person name="Zou Y."/>
            <person name="Li Q."/>
            <person name="Zhang J."/>
            <person name="Bourne D.G."/>
            <person name="Lyu Y."/>
            <person name="Liu C."/>
            <person name="Zhang S."/>
        </authorList>
    </citation>
    <scope>NUCLEOTIDE SEQUENCE [LARGE SCALE GENOMIC DNA]</scope>
    <source>
        <strain evidence="1 2">SCSIO 13291</strain>
    </source>
</reference>
<dbReference type="RefSeq" id="WP_342372470.1">
    <property type="nucleotide sequence ID" value="NZ_CP115965.1"/>
</dbReference>
<dbReference type="EMBL" id="CP115965">
    <property type="protein sequence ID" value="WZW98432.1"/>
    <property type="molecule type" value="Genomic_DNA"/>
</dbReference>
<name>A0ABZ3C9J6_9ACTN</name>